<dbReference type="EMBL" id="NHTF01000017">
    <property type="protein sequence ID" value="OWW56111.1"/>
    <property type="molecule type" value="Genomic_DNA"/>
</dbReference>
<organism evidence="1 4">
    <name type="scientific">Escherichia coli</name>
    <dbReference type="NCBI Taxonomy" id="562"/>
    <lineage>
        <taxon>Bacteria</taxon>
        <taxon>Pseudomonadati</taxon>
        <taxon>Pseudomonadota</taxon>
        <taxon>Gammaproteobacteria</taxon>
        <taxon>Enterobacterales</taxon>
        <taxon>Enterobacteriaceae</taxon>
        <taxon>Escherichia</taxon>
    </lineage>
</organism>
<protein>
    <recommendedName>
        <fullName evidence="5">SIR2-like domain-containing protein</fullName>
    </recommendedName>
</protein>
<dbReference type="RefSeq" id="WP_000901352.1">
    <property type="nucleotide sequence ID" value="NZ_BICI01000037.1"/>
</dbReference>
<dbReference type="EMBL" id="AASCJS010000017">
    <property type="protein sequence ID" value="EFA9846635.1"/>
    <property type="molecule type" value="Genomic_DNA"/>
</dbReference>
<evidence type="ECO:0000313" key="4">
    <source>
        <dbReference type="Proteomes" id="UP000523388"/>
    </source>
</evidence>
<sequence>MLGNGFTIDLLSKMDKLDIIDPSDLFKYGDMVKWPATGEPGFLSARYCPNLWRLGARPGLNRTASYQIIEELITVINLYATLPPETIKKKNQASHTPLSNIYIYAYQELVSYLRELFIDYNEKVSSEDLRKLESGWRDYLMKLDKNENIERVDIITYNYDIYLERLLDLLNIRFDIPNISDGNAKFKIYKPHGSISFLYEGYMSKDNYNIQKELSLNNGDISKFECRHENLSLYMPLIPIIPPAGEAHRYAQNWANSIKESIEATMESYNPNDDFFICGISYWHVDRAEIDAIIRKINSDVNVRMINPGNVDGLSAILGMVFNSYVHHSSSEVLKELA</sequence>
<proteinExistence type="predicted"/>
<gene>
    <name evidence="1" type="ORF">C1Q91_003043</name>
    <name evidence="2" type="ORF">CCS08_07795</name>
</gene>
<reference evidence="2 3" key="1">
    <citation type="submission" date="2017-05" db="EMBL/GenBank/DDBJ databases">
        <title>Sequencing of Escherichia coli that cause persistent and transient Mastitis.</title>
        <authorList>
            <person name="Thacker T.C."/>
            <person name="Lippolis J.D."/>
            <person name="Brunelle B.W."/>
            <person name="Casey T.A."/>
            <person name="Reinhardt T.A."/>
            <person name="Sacco R.E."/>
            <person name="Holman D.B."/>
        </authorList>
    </citation>
    <scope>NUCLEOTIDE SEQUENCE [LARGE SCALE GENOMIC DNA]</scope>
    <source>
        <strain evidence="2 3">ECA-B</strain>
    </source>
</reference>
<dbReference type="Proteomes" id="UP000523388">
    <property type="component" value="Unassembled WGS sequence"/>
</dbReference>
<name>A0A0J2ED09_ECOLX</name>
<reference evidence="1 4" key="2">
    <citation type="submission" date="2018-08" db="EMBL/GenBank/DDBJ databases">
        <authorList>
            <consortium name="GenomeTrakr network: Whole genome sequencing for foodborne pathogen traceback"/>
        </authorList>
    </citation>
    <scope>NUCLEOTIDE SEQUENCE [LARGE SCALE GENOMIC DNA]</scope>
    <source>
        <strain evidence="1 4">AZ-TG102963</strain>
    </source>
</reference>
<evidence type="ECO:0000313" key="1">
    <source>
        <dbReference type="EMBL" id="EFA9846635.1"/>
    </source>
</evidence>
<evidence type="ECO:0008006" key="5">
    <source>
        <dbReference type="Google" id="ProtNLM"/>
    </source>
</evidence>
<comment type="caution">
    <text evidence="1">The sequence shown here is derived from an EMBL/GenBank/DDBJ whole genome shotgun (WGS) entry which is preliminary data.</text>
</comment>
<accession>A0A0J2ED09</accession>
<dbReference type="AlphaFoldDB" id="A0A0J2ED09"/>
<evidence type="ECO:0000313" key="2">
    <source>
        <dbReference type="EMBL" id="OWW56111.1"/>
    </source>
</evidence>
<evidence type="ECO:0000313" key="3">
    <source>
        <dbReference type="Proteomes" id="UP000197270"/>
    </source>
</evidence>
<dbReference type="Proteomes" id="UP000197270">
    <property type="component" value="Unassembled WGS sequence"/>
</dbReference>